<keyword evidence="1" id="KW-0812">Transmembrane</keyword>
<feature type="transmembrane region" description="Helical" evidence="1">
    <location>
        <begin position="321"/>
        <end position="342"/>
    </location>
</feature>
<name>A0A1F7GFN5_9BACT</name>
<keyword evidence="2" id="KW-0732">Signal</keyword>
<dbReference type="AlphaFoldDB" id="A0A1F7GFN5"/>
<evidence type="ECO:0000313" key="4">
    <source>
        <dbReference type="Proteomes" id="UP000177208"/>
    </source>
</evidence>
<comment type="caution">
    <text evidence="3">The sequence shown here is derived from an EMBL/GenBank/DDBJ whole genome shotgun (WGS) entry which is preliminary data.</text>
</comment>
<sequence length="347" mass="38914">MKKYLSFFSLLFLLVLILSLYPAAAREEAVGDGVLPGQESLQNSDGISLEEDKMILPDYPTAVRQNQPFSGENHWYSLVFRGNGEAAMTMRVVLSNANEDRLPLKKVWLKMPEMIIPSDISVFQIILPERCIRYEPMPVYRGPYQPDIFYESQRCVEYSKPDYFNYDGGGKYQKAKYEYAVDTLAIYLPTSIQPEKSGSYFVYFRALGMTGKNLRGAIKYTFESLKTKNSINSLNVGISTDPGLYLKGARGEANYSYDMAAELMKSEARGAALSDAMIDRIIPLVGQGGIVHTASHLAPLESYKVTGTYADSRLKLWGKEIISASGVILLVLTITIIGVKVWRRRAR</sequence>
<evidence type="ECO:0000313" key="3">
    <source>
        <dbReference type="EMBL" id="OGK17721.1"/>
    </source>
</evidence>
<protein>
    <submittedName>
        <fullName evidence="3">Uncharacterized protein</fullName>
    </submittedName>
</protein>
<accession>A0A1F7GFN5</accession>
<keyword evidence="1" id="KW-0472">Membrane</keyword>
<reference evidence="3 4" key="1">
    <citation type="journal article" date="2016" name="Nat. Commun.">
        <title>Thousands of microbial genomes shed light on interconnected biogeochemical processes in an aquifer system.</title>
        <authorList>
            <person name="Anantharaman K."/>
            <person name="Brown C.T."/>
            <person name="Hug L.A."/>
            <person name="Sharon I."/>
            <person name="Castelle C.J."/>
            <person name="Probst A.J."/>
            <person name="Thomas B.C."/>
            <person name="Singh A."/>
            <person name="Wilkins M.J."/>
            <person name="Karaoz U."/>
            <person name="Brodie E.L."/>
            <person name="Williams K.H."/>
            <person name="Hubbard S.S."/>
            <person name="Banfield J.F."/>
        </authorList>
    </citation>
    <scope>NUCLEOTIDE SEQUENCE [LARGE SCALE GENOMIC DNA]</scope>
</reference>
<keyword evidence="1" id="KW-1133">Transmembrane helix</keyword>
<gene>
    <name evidence="3" type="ORF">A2774_02045</name>
</gene>
<dbReference type="Proteomes" id="UP000177208">
    <property type="component" value="Unassembled WGS sequence"/>
</dbReference>
<feature type="chain" id="PRO_5009529171" evidence="2">
    <location>
        <begin position="26"/>
        <end position="347"/>
    </location>
</feature>
<evidence type="ECO:0000256" key="2">
    <source>
        <dbReference type="SAM" id="SignalP"/>
    </source>
</evidence>
<organism evidence="3 4">
    <name type="scientific">Candidatus Roizmanbacteria bacterium RIFCSPHIGHO2_01_FULL_39_12c</name>
    <dbReference type="NCBI Taxonomy" id="1802031"/>
    <lineage>
        <taxon>Bacteria</taxon>
        <taxon>Candidatus Roizmaniibacteriota</taxon>
    </lineage>
</organism>
<evidence type="ECO:0000256" key="1">
    <source>
        <dbReference type="SAM" id="Phobius"/>
    </source>
</evidence>
<feature type="signal peptide" evidence="2">
    <location>
        <begin position="1"/>
        <end position="25"/>
    </location>
</feature>
<dbReference type="EMBL" id="MFZG01000001">
    <property type="protein sequence ID" value="OGK17721.1"/>
    <property type="molecule type" value="Genomic_DNA"/>
</dbReference>
<proteinExistence type="predicted"/>